<name>A0AAV9URJ2_9PEZI</name>
<feature type="compositionally biased region" description="Low complexity" evidence="1">
    <location>
        <begin position="844"/>
        <end position="855"/>
    </location>
</feature>
<feature type="chain" id="PRO_5043519183" evidence="2">
    <location>
        <begin position="21"/>
        <end position="883"/>
    </location>
</feature>
<dbReference type="AlphaFoldDB" id="A0AAV9URJ2"/>
<evidence type="ECO:0000256" key="1">
    <source>
        <dbReference type="SAM" id="MobiDB-lite"/>
    </source>
</evidence>
<evidence type="ECO:0000256" key="2">
    <source>
        <dbReference type="SAM" id="SignalP"/>
    </source>
</evidence>
<feature type="region of interest" description="Disordered" evidence="1">
    <location>
        <begin position="839"/>
        <end position="868"/>
    </location>
</feature>
<accession>A0AAV9URJ2</accession>
<dbReference type="EMBL" id="JAVHNQ010000005">
    <property type="protein sequence ID" value="KAK6347247.1"/>
    <property type="molecule type" value="Genomic_DNA"/>
</dbReference>
<keyword evidence="2" id="KW-0732">Signal</keyword>
<evidence type="ECO:0000313" key="4">
    <source>
        <dbReference type="Proteomes" id="UP001375240"/>
    </source>
</evidence>
<sequence>MKPPRRTALFFAIHSACSFAAQIDFQWGTANPLTQDLRSFQPESEFWNKDPKGPRFQQSFTLTTDRTHNRMKKACKKIAKPWDSVKDRDTRDYLRRQAYIKAVRITQTPQTDPANANAPPFTHPYQRPVRGIALFDNDICGGDPKMIIWPKLPADMSYPATKRFALTKAGNVLEGYYFKWDQTFEFADFDIKKDPYSHYNRARPEVWQYMNPESDPREVMAFMERYPENIYLTRGTVGSPYGSPYHQPFGSFREIFATRSDAIWRQVVSPSAPDYSYWDIPMINVQLDHRNGGGEEKKNAFTSFVPYGLLESSRATVFEGIEREYARFYKLMVDLLGIPGRSPVKRLSWRSKRQAAALKQILPYLDPVTYVPLYEQVAQVPLQKRKGFLKDPDVWSLQPWQMYTTSPATADPREWTLPPSWLESPVWNPRLREIRNERGQVGIVAGYEMVRNPNRVIYSSVQVNYQPDGRFTVQTVPVVSNPVLALEKEAVVLLEQLPETQWVQEGPGAIIVQPDYARPQSLGPSGQFYQGSAIGAGSLEDFATVTRPRSSRVQYMQRPPPGVSRPSQNERYEAMLEEQPQAQAEGIDIEMEPEIEIETRPRSRAQYIRRPAPEETGGRGRSNTIWNRPSLNNNAGQPQLQPLTGADLRTGQPAPEVMEVEESLPVSAGDSVRGSSIENILDEEEPGSLLGTAAGLSSLAQSVVDEADEAVRLREIAIQSGLYLGDLVESLQIRRPEPPRRGQQLQVQSLPGSQVSYRSSLEALEATNALLQSGRIPSGRELDALRQSAAGYRQPPPQNLRENIVAASQALNRNGNIVVPVGEDADRLQESIVINVRPAASGGNSNQQAAASRSSGTGKKRACIPREPGPFQQGTCHGLVCCN</sequence>
<proteinExistence type="predicted"/>
<feature type="region of interest" description="Disordered" evidence="1">
    <location>
        <begin position="548"/>
        <end position="567"/>
    </location>
</feature>
<dbReference type="Proteomes" id="UP001375240">
    <property type="component" value="Unassembled WGS sequence"/>
</dbReference>
<gene>
    <name evidence="3" type="ORF">TWF696_007319</name>
</gene>
<feature type="signal peptide" evidence="2">
    <location>
        <begin position="1"/>
        <end position="20"/>
    </location>
</feature>
<keyword evidence="4" id="KW-1185">Reference proteome</keyword>
<protein>
    <submittedName>
        <fullName evidence="3">Uncharacterized protein</fullName>
    </submittedName>
</protein>
<evidence type="ECO:0000313" key="3">
    <source>
        <dbReference type="EMBL" id="KAK6347247.1"/>
    </source>
</evidence>
<feature type="compositionally biased region" description="Polar residues" evidence="1">
    <location>
        <begin position="621"/>
        <end position="642"/>
    </location>
</feature>
<comment type="caution">
    <text evidence="3">The sequence shown here is derived from an EMBL/GenBank/DDBJ whole genome shotgun (WGS) entry which is preliminary data.</text>
</comment>
<reference evidence="3 4" key="1">
    <citation type="submission" date="2019-10" db="EMBL/GenBank/DDBJ databases">
        <authorList>
            <person name="Palmer J.M."/>
        </authorList>
    </citation>
    <scope>NUCLEOTIDE SEQUENCE [LARGE SCALE GENOMIC DNA]</scope>
    <source>
        <strain evidence="3 4">TWF696</strain>
    </source>
</reference>
<organism evidence="3 4">
    <name type="scientific">Orbilia brochopaga</name>
    <dbReference type="NCBI Taxonomy" id="3140254"/>
    <lineage>
        <taxon>Eukaryota</taxon>
        <taxon>Fungi</taxon>
        <taxon>Dikarya</taxon>
        <taxon>Ascomycota</taxon>
        <taxon>Pezizomycotina</taxon>
        <taxon>Orbiliomycetes</taxon>
        <taxon>Orbiliales</taxon>
        <taxon>Orbiliaceae</taxon>
        <taxon>Orbilia</taxon>
    </lineage>
</organism>
<feature type="region of interest" description="Disordered" evidence="1">
    <location>
        <begin position="608"/>
        <end position="650"/>
    </location>
</feature>